<dbReference type="Pfam" id="PF01326">
    <property type="entry name" value="PPDK_N"/>
    <property type="match status" value="1"/>
</dbReference>
<protein>
    <submittedName>
        <fullName evidence="3">Probable phosphoenolpyruvate synthase</fullName>
    </submittedName>
</protein>
<proteinExistence type="inferred from homology"/>
<feature type="non-terminal residue" evidence="3">
    <location>
        <position position="1"/>
    </location>
</feature>
<comment type="similarity">
    <text evidence="1">Belongs to the PEP-utilizing enzyme family.</text>
</comment>
<name>A0A8X6M2S5_TRICU</name>
<keyword evidence="4" id="KW-1185">Reference proteome</keyword>
<accession>A0A8X6M2S5</accession>
<evidence type="ECO:0000313" key="3">
    <source>
        <dbReference type="EMBL" id="GFR32006.1"/>
    </source>
</evidence>
<dbReference type="InterPro" id="IPR002192">
    <property type="entry name" value="PPDK_AMP/ATP-bd"/>
</dbReference>
<sequence length="695" mass="78119">MIYFIYEYTAGKCANTGGCKFTTILGNTPATGFYFHLTNMSTPYVFNNLPFGFVLQGGGDIVSLKDLDIDIQSQDSKRIESFFKANFHADEQYKLKGKVSKPIVLDSGQGWNGYLEFSFIEFKIKQQRGYGLIISGDINKEPKRLEKPLSSRLLPKSVPLTVQISDEVSQFGEISGGKGSSLGKLTQLSKKNKFIVPKGIIVTTAAYQEFLTLEILHAAKYLEKVAYKKEPGTLKDVCKKVSEIVEKTPLPNIICQRITEDLKRIYGDEVDNYKFAVRSSSTGEDTAAMSAAGQMETLLGVQGFDKIFAAVRKCWASQFGYIAIEYKRRNGQVLNSPMAVVIQEMVACEVAGVLFTLDPVTSNPSFITITANYGLGESVVSGSVEPDTIVLRRKDNEDLELDSVVVGSKLRRIVMQDSGGIVTEDLDESERNESCLSKETALRLGKLAIKIEKYYESPCDIEWGILDNETYILQSRPVTTTAAETDYEMKHEFDVPLQCENEYYTVANIGEILPGATSPLGIELFSKYFSNVLRKQTVEKGLSGNMFKSKYFLAGFFPFLNHMMLTVAELIIRYGFDTPRSKGFMISIFGRILDDPELLEYAKGKIKGDFKESFRSKFMYYRDLFGFDFCYEKVKNKIYNYRLDFLNYNTAKETFSALLKSCSDFDDAGRLQVTCTESSSSWNMYIFSILCKAKG</sequence>
<evidence type="ECO:0000259" key="2">
    <source>
        <dbReference type="Pfam" id="PF01326"/>
    </source>
</evidence>
<dbReference type="EMBL" id="BMAO01039527">
    <property type="protein sequence ID" value="GFR32006.1"/>
    <property type="molecule type" value="Genomic_DNA"/>
</dbReference>
<dbReference type="Proteomes" id="UP000887116">
    <property type="component" value="Unassembled WGS sequence"/>
</dbReference>
<dbReference type="Gene3D" id="3.30.1490.20">
    <property type="entry name" value="ATP-grasp fold, A domain"/>
    <property type="match status" value="1"/>
</dbReference>
<dbReference type="AlphaFoldDB" id="A0A8X6M2S5"/>
<dbReference type="SUPFAM" id="SSF56059">
    <property type="entry name" value="Glutathione synthetase ATP-binding domain-like"/>
    <property type="match status" value="1"/>
</dbReference>
<organism evidence="3 4">
    <name type="scientific">Trichonephila clavata</name>
    <name type="common">Joro spider</name>
    <name type="synonym">Nephila clavata</name>
    <dbReference type="NCBI Taxonomy" id="2740835"/>
    <lineage>
        <taxon>Eukaryota</taxon>
        <taxon>Metazoa</taxon>
        <taxon>Ecdysozoa</taxon>
        <taxon>Arthropoda</taxon>
        <taxon>Chelicerata</taxon>
        <taxon>Arachnida</taxon>
        <taxon>Araneae</taxon>
        <taxon>Araneomorphae</taxon>
        <taxon>Entelegynae</taxon>
        <taxon>Araneoidea</taxon>
        <taxon>Nephilidae</taxon>
        <taxon>Trichonephila</taxon>
    </lineage>
</organism>
<evidence type="ECO:0000256" key="1">
    <source>
        <dbReference type="ARBA" id="ARBA00007837"/>
    </source>
</evidence>
<dbReference type="GO" id="GO:0016301">
    <property type="term" value="F:kinase activity"/>
    <property type="evidence" value="ECO:0007669"/>
    <property type="project" value="InterPro"/>
</dbReference>
<gene>
    <name evidence="3" type="primary">ppsA</name>
    <name evidence="3" type="ORF">TNCT_418671</name>
</gene>
<dbReference type="Gene3D" id="3.30.470.20">
    <property type="entry name" value="ATP-grasp fold, B domain"/>
    <property type="match status" value="1"/>
</dbReference>
<reference evidence="3" key="1">
    <citation type="submission" date="2020-07" db="EMBL/GenBank/DDBJ databases">
        <title>Multicomponent nature underlies the extraordinary mechanical properties of spider dragline silk.</title>
        <authorList>
            <person name="Kono N."/>
            <person name="Nakamura H."/>
            <person name="Mori M."/>
            <person name="Yoshida Y."/>
            <person name="Ohtoshi R."/>
            <person name="Malay A.D."/>
            <person name="Moran D.A.P."/>
            <person name="Tomita M."/>
            <person name="Numata K."/>
            <person name="Arakawa K."/>
        </authorList>
    </citation>
    <scope>NUCLEOTIDE SEQUENCE</scope>
</reference>
<comment type="caution">
    <text evidence="3">The sequence shown here is derived from an EMBL/GenBank/DDBJ whole genome shotgun (WGS) entry which is preliminary data.</text>
</comment>
<dbReference type="InterPro" id="IPR051549">
    <property type="entry name" value="PEP_Utilizing_Enz"/>
</dbReference>
<dbReference type="InterPro" id="IPR013815">
    <property type="entry name" value="ATP_grasp_subdomain_1"/>
</dbReference>
<dbReference type="PANTHER" id="PTHR43615">
    <property type="entry name" value="PHOSPHOENOLPYRUVATE SYNTHASE-RELATED"/>
    <property type="match status" value="1"/>
</dbReference>
<dbReference type="GO" id="GO:0005524">
    <property type="term" value="F:ATP binding"/>
    <property type="evidence" value="ECO:0007669"/>
    <property type="project" value="InterPro"/>
</dbReference>
<dbReference type="OrthoDB" id="6433137at2759"/>
<evidence type="ECO:0000313" key="4">
    <source>
        <dbReference type="Proteomes" id="UP000887116"/>
    </source>
</evidence>
<dbReference type="PANTHER" id="PTHR43615:SF1">
    <property type="entry name" value="PPDK_N DOMAIN-CONTAINING PROTEIN"/>
    <property type="match status" value="1"/>
</dbReference>
<feature type="domain" description="Pyruvate phosphate dikinase AMP/ATP-binding" evidence="2">
    <location>
        <begin position="175"/>
        <end position="491"/>
    </location>
</feature>